<accession>A0A060I7T3</accession>
<organism evidence="2 3">
    <name type="scientific">Rhizobium etli bv. mimosae str. IE4771</name>
    <dbReference type="NCBI Taxonomy" id="1432050"/>
    <lineage>
        <taxon>Bacteria</taxon>
        <taxon>Pseudomonadati</taxon>
        <taxon>Pseudomonadota</taxon>
        <taxon>Alphaproteobacteria</taxon>
        <taxon>Hyphomicrobiales</taxon>
        <taxon>Rhizobiaceae</taxon>
        <taxon>Rhizobium/Agrobacterium group</taxon>
        <taxon>Rhizobium</taxon>
    </lineage>
</organism>
<geneLocation type="plasmid" evidence="2 3">
    <name>pRetIE4771b</name>
</geneLocation>
<gene>
    <name evidence="2" type="ORF">IE4771_PB00080</name>
</gene>
<evidence type="ECO:0000256" key="1">
    <source>
        <dbReference type="SAM" id="Phobius"/>
    </source>
</evidence>
<evidence type="ECO:0000313" key="2">
    <source>
        <dbReference type="EMBL" id="AIC29814.1"/>
    </source>
</evidence>
<sequence>MTVEHVGVKRIAFDALQEHDQNIRSHDQVRFYEVIEDYGGGTLLLAEFKDTNDPSDENLYHFQVMVRGNKGRVHTGWYTAYREGQRHRRNLIELLAGADVFVPILTLVLLVSFLVFAWNHKDAPDFAVAETLGASISSVIAFWFGRQTVR</sequence>
<dbReference type="AlphaFoldDB" id="A0A060I7T3"/>
<evidence type="ECO:0000313" key="3">
    <source>
        <dbReference type="Proteomes" id="UP000027180"/>
    </source>
</evidence>
<feature type="transmembrane region" description="Helical" evidence="1">
    <location>
        <begin position="126"/>
        <end position="145"/>
    </location>
</feature>
<proteinExistence type="predicted"/>
<dbReference type="KEGG" id="rei:IE4771_PB00080"/>
<dbReference type="Proteomes" id="UP000027180">
    <property type="component" value="Plasmid pRetIE4771b"/>
</dbReference>
<name>A0A060I7T3_RHIET</name>
<keyword evidence="1" id="KW-0812">Transmembrane</keyword>
<dbReference type="HOGENOM" id="CLU_1739065_0_0_5"/>
<reference evidence="2 3" key="1">
    <citation type="submission" date="2013-12" db="EMBL/GenBank/DDBJ databases">
        <title>Complete genome sequence of Rhizobium etli bv. mimosae IE4771.</title>
        <authorList>
            <person name="Bustos P."/>
            <person name="Santamaria R.I."/>
            <person name="Lozano L."/>
            <person name="Ormeno-Orrillo E."/>
            <person name="Rogel M.A."/>
            <person name="Romero D."/>
            <person name="Cevallos M.A."/>
            <person name="Martinez-Romero E."/>
            <person name="Gonzalez V."/>
        </authorList>
    </citation>
    <scope>NUCLEOTIDE SEQUENCE [LARGE SCALE GENOMIC DNA]</scope>
    <source>
        <strain evidence="2 3">IE4771</strain>
        <plasmid evidence="3">Plasmid pRetIE4771b</plasmid>
    </source>
</reference>
<feature type="transmembrane region" description="Helical" evidence="1">
    <location>
        <begin position="91"/>
        <end position="114"/>
    </location>
</feature>
<keyword evidence="2" id="KW-0614">Plasmid</keyword>
<protein>
    <submittedName>
        <fullName evidence="2">Uncharacterized protein</fullName>
    </submittedName>
</protein>
<keyword evidence="1" id="KW-0472">Membrane</keyword>
<dbReference type="EMBL" id="CP006988">
    <property type="protein sequence ID" value="AIC29814.1"/>
    <property type="molecule type" value="Genomic_DNA"/>
</dbReference>
<keyword evidence="1" id="KW-1133">Transmembrane helix</keyword>
<dbReference type="RefSeq" id="WP_040140316.1">
    <property type="nucleotide sequence ID" value="NZ_CP006988.1"/>
</dbReference>